<feature type="transmembrane region" description="Helical" evidence="1">
    <location>
        <begin position="40"/>
        <end position="56"/>
    </location>
</feature>
<sequence>MMGMNYLTGLWQAAVCKLKHLGPSIVMPIKAEFLLIKSKLALLIAITISIIVQAVWLACRIFVVLFGLTLCVLIFAVFPDLPHHIYRATIWVLLAVCRAVVVLLSPLPFLVSRLLFTRHMCIINTLRSRAHTQLQSTNYQDAISLYTQAIVRLSQLSNAPSYRPECLILLACTLANRASAYSVLGEYQKAHNDLDRSLATTTQFPLAQNSSAIFIKRVVGLARLYVAQQHGLGAIQVLDIITSLNESADVQVTYDRLAARIKILEHKRFWNTMIERAKTYEEWDAAITSLRKKYSRWGLPFDLASLPTSWTTGKAQALVDQGSPLDATKVLSHFDRNDPLWGVPHLVPLLTLTDPSILARNHKARPGEFLELFVTL</sequence>
<keyword evidence="1" id="KW-1133">Transmembrane helix</keyword>
<feature type="transmembrane region" description="Helical" evidence="1">
    <location>
        <begin position="62"/>
        <end position="78"/>
    </location>
</feature>
<evidence type="ECO:0000313" key="2">
    <source>
        <dbReference type="EMBL" id="KNZ57417.1"/>
    </source>
</evidence>
<protein>
    <submittedName>
        <fullName evidence="2">Uncharacterized protein</fullName>
    </submittedName>
</protein>
<dbReference type="SUPFAM" id="SSF48452">
    <property type="entry name" value="TPR-like"/>
    <property type="match status" value="1"/>
</dbReference>
<dbReference type="VEuPathDB" id="FungiDB:VP01_2165g2"/>
<proteinExistence type="predicted"/>
<evidence type="ECO:0000313" key="3">
    <source>
        <dbReference type="Proteomes" id="UP000037035"/>
    </source>
</evidence>
<feature type="transmembrane region" description="Helical" evidence="1">
    <location>
        <begin position="90"/>
        <end position="111"/>
    </location>
</feature>
<dbReference type="Gene3D" id="1.25.40.10">
    <property type="entry name" value="Tetratricopeptide repeat domain"/>
    <property type="match status" value="1"/>
</dbReference>
<dbReference type="Proteomes" id="UP000037035">
    <property type="component" value="Unassembled WGS sequence"/>
</dbReference>
<dbReference type="EMBL" id="LAVV01007020">
    <property type="protein sequence ID" value="KNZ57417.1"/>
    <property type="molecule type" value="Genomic_DNA"/>
</dbReference>
<keyword evidence="3" id="KW-1185">Reference proteome</keyword>
<keyword evidence="1" id="KW-0472">Membrane</keyword>
<comment type="caution">
    <text evidence="2">The sequence shown here is derived from an EMBL/GenBank/DDBJ whole genome shotgun (WGS) entry which is preliminary data.</text>
</comment>
<reference evidence="2 3" key="1">
    <citation type="submission" date="2015-08" db="EMBL/GenBank/DDBJ databases">
        <title>Next Generation Sequencing and Analysis of the Genome of Puccinia sorghi L Schw, the Causal Agent of Maize Common Rust.</title>
        <authorList>
            <person name="Rochi L."/>
            <person name="Burguener G."/>
            <person name="Darino M."/>
            <person name="Turjanski A."/>
            <person name="Kreff E."/>
            <person name="Dieguez M.J."/>
            <person name="Sacco F."/>
        </authorList>
    </citation>
    <scope>NUCLEOTIDE SEQUENCE [LARGE SCALE GENOMIC DNA]</scope>
    <source>
        <strain evidence="2 3">RO10H11247</strain>
    </source>
</reference>
<keyword evidence="1" id="KW-0812">Transmembrane</keyword>
<accession>A0A0L6VA52</accession>
<dbReference type="InterPro" id="IPR011990">
    <property type="entry name" value="TPR-like_helical_dom_sf"/>
</dbReference>
<organism evidence="2 3">
    <name type="scientific">Puccinia sorghi</name>
    <dbReference type="NCBI Taxonomy" id="27349"/>
    <lineage>
        <taxon>Eukaryota</taxon>
        <taxon>Fungi</taxon>
        <taxon>Dikarya</taxon>
        <taxon>Basidiomycota</taxon>
        <taxon>Pucciniomycotina</taxon>
        <taxon>Pucciniomycetes</taxon>
        <taxon>Pucciniales</taxon>
        <taxon>Pucciniaceae</taxon>
        <taxon>Puccinia</taxon>
    </lineage>
</organism>
<evidence type="ECO:0000256" key="1">
    <source>
        <dbReference type="SAM" id="Phobius"/>
    </source>
</evidence>
<dbReference type="AlphaFoldDB" id="A0A0L6VA52"/>
<dbReference type="STRING" id="27349.A0A0L6VA52"/>
<name>A0A0L6VA52_9BASI</name>
<gene>
    <name evidence="2" type="ORF">VP01_2165g2</name>
</gene>